<dbReference type="Pfam" id="PF00335">
    <property type="entry name" value="Tetraspanin"/>
    <property type="match status" value="1"/>
</dbReference>
<gene>
    <name evidence="6" type="ORF">NP493_1552g00008</name>
</gene>
<feature type="transmembrane region" description="Helical" evidence="5">
    <location>
        <begin position="30"/>
        <end position="50"/>
    </location>
</feature>
<keyword evidence="3 5" id="KW-1133">Transmembrane helix</keyword>
<keyword evidence="2 5" id="KW-0812">Transmembrane</keyword>
<proteinExistence type="predicted"/>
<evidence type="ECO:0000256" key="4">
    <source>
        <dbReference type="ARBA" id="ARBA00023136"/>
    </source>
</evidence>
<name>A0AAD9JZ57_RIDPI</name>
<accession>A0AAD9JZ57</accession>
<comment type="subcellular location">
    <subcellularLocation>
        <location evidence="1">Membrane</location>
        <topology evidence="1">Multi-pass membrane protein</topology>
    </subcellularLocation>
</comment>
<feature type="transmembrane region" description="Helical" evidence="5">
    <location>
        <begin position="57"/>
        <end position="82"/>
    </location>
</feature>
<protein>
    <recommendedName>
        <fullName evidence="8">Tetraspanin-31</fullName>
    </recommendedName>
</protein>
<dbReference type="PRINTS" id="PR00259">
    <property type="entry name" value="TMFOUR"/>
</dbReference>
<comment type="caution">
    <text evidence="6">The sequence shown here is derived from an EMBL/GenBank/DDBJ whole genome shotgun (WGS) entry which is preliminary data.</text>
</comment>
<evidence type="ECO:0000256" key="1">
    <source>
        <dbReference type="ARBA" id="ARBA00004141"/>
    </source>
</evidence>
<sequence length="188" mass="20171">MFQMVACLLIGVAATARIAAKITNVSLMGGLIACGVILLLIAVVGLVGAVRHHQVFLFFYMIILFLLFLVQFAVACACLALTPTQQKGMLAQGWAKSTSTVKANVQIWFDCCSFNNSYPNPINDTDCSMDSLLQLKCCSNKTVEGSEAGSSNSCLTTCPKCVDAIREHLKRAIKLAGIIGLIFSLTEV</sequence>
<evidence type="ECO:0008006" key="8">
    <source>
        <dbReference type="Google" id="ProtNLM"/>
    </source>
</evidence>
<dbReference type="AlphaFoldDB" id="A0AAD9JZ57"/>
<dbReference type="EMBL" id="JAODUO010001551">
    <property type="protein sequence ID" value="KAK2161926.1"/>
    <property type="molecule type" value="Genomic_DNA"/>
</dbReference>
<evidence type="ECO:0000256" key="3">
    <source>
        <dbReference type="ARBA" id="ARBA00022989"/>
    </source>
</evidence>
<evidence type="ECO:0000256" key="5">
    <source>
        <dbReference type="SAM" id="Phobius"/>
    </source>
</evidence>
<evidence type="ECO:0000256" key="2">
    <source>
        <dbReference type="ARBA" id="ARBA00022692"/>
    </source>
</evidence>
<dbReference type="InterPro" id="IPR018499">
    <property type="entry name" value="Tetraspanin/Peripherin"/>
</dbReference>
<dbReference type="GO" id="GO:0016020">
    <property type="term" value="C:membrane"/>
    <property type="evidence" value="ECO:0007669"/>
    <property type="project" value="UniProtKB-SubCell"/>
</dbReference>
<organism evidence="6 7">
    <name type="scientific">Ridgeia piscesae</name>
    <name type="common">Tubeworm</name>
    <dbReference type="NCBI Taxonomy" id="27915"/>
    <lineage>
        <taxon>Eukaryota</taxon>
        <taxon>Metazoa</taxon>
        <taxon>Spiralia</taxon>
        <taxon>Lophotrochozoa</taxon>
        <taxon>Annelida</taxon>
        <taxon>Polychaeta</taxon>
        <taxon>Sedentaria</taxon>
        <taxon>Canalipalpata</taxon>
        <taxon>Sabellida</taxon>
        <taxon>Siboglinidae</taxon>
        <taxon>Ridgeia</taxon>
    </lineage>
</organism>
<dbReference type="Proteomes" id="UP001209878">
    <property type="component" value="Unassembled WGS sequence"/>
</dbReference>
<keyword evidence="4 5" id="KW-0472">Membrane</keyword>
<keyword evidence="7" id="KW-1185">Reference proteome</keyword>
<dbReference type="PANTHER" id="PTHR19282:SF452">
    <property type="entry name" value="LD03691P"/>
    <property type="match status" value="1"/>
</dbReference>
<reference evidence="6" key="1">
    <citation type="journal article" date="2023" name="Mol. Biol. Evol.">
        <title>Third-Generation Sequencing Reveals the Adaptive Role of the Epigenome in Three Deep-Sea Polychaetes.</title>
        <authorList>
            <person name="Perez M."/>
            <person name="Aroh O."/>
            <person name="Sun Y."/>
            <person name="Lan Y."/>
            <person name="Juniper S.K."/>
            <person name="Young C.R."/>
            <person name="Angers B."/>
            <person name="Qian P.Y."/>
        </authorList>
    </citation>
    <scope>NUCLEOTIDE SEQUENCE</scope>
    <source>
        <strain evidence="6">R07B-5</strain>
    </source>
</reference>
<evidence type="ECO:0000313" key="6">
    <source>
        <dbReference type="EMBL" id="KAK2161926.1"/>
    </source>
</evidence>
<evidence type="ECO:0000313" key="7">
    <source>
        <dbReference type="Proteomes" id="UP001209878"/>
    </source>
</evidence>
<dbReference type="PANTHER" id="PTHR19282">
    <property type="entry name" value="TETRASPANIN"/>
    <property type="match status" value="1"/>
</dbReference>